<sequence length="208" mass="20704">MSSGGTIPFSAATSPAAGPDDDVECRACYGVVVACVSLLLFCVVAATAGVLKAGVVTGTAVLFFGVIGWLVPAGASTRRPYGTGARRAYDAAAGGAAAGCACRLVGAAPGDVPPAFAYECGPADAEGGGKPGGGALCAVCLEDVRRGEAVRRLPACGHLFHKDCVDTWLHAHTTCPLCRCDLVLRKGAATTVTAAAAAQSSRDVLPPV</sequence>
<dbReference type="InterPro" id="IPR053238">
    <property type="entry name" value="RING-H2_zinc_finger"/>
</dbReference>
<dbReference type="AlphaFoldDB" id="A0A2S3GMX5"/>
<evidence type="ECO:0000256" key="6">
    <source>
        <dbReference type="ARBA" id="ARBA00024209"/>
    </source>
</evidence>
<evidence type="ECO:0000256" key="8">
    <source>
        <dbReference type="SAM" id="Phobius"/>
    </source>
</evidence>
<reference evidence="10" key="1">
    <citation type="submission" date="2018-04" db="EMBL/GenBank/DDBJ databases">
        <title>WGS assembly of Panicum hallii.</title>
        <authorList>
            <person name="Lovell J."/>
            <person name="Jenkins J."/>
            <person name="Lowry D."/>
            <person name="Mamidi S."/>
            <person name="Sreedasyam A."/>
            <person name="Weng X."/>
            <person name="Barry K."/>
            <person name="Bonette J."/>
            <person name="Campitelli B."/>
            <person name="Daum C."/>
            <person name="Gordon S."/>
            <person name="Gould B."/>
            <person name="Lipzen A."/>
            <person name="Macqueen A."/>
            <person name="Palacio-Mejia J."/>
            <person name="Plott C."/>
            <person name="Shakirov E."/>
            <person name="Shu S."/>
            <person name="Yoshinaga Y."/>
            <person name="Zane M."/>
            <person name="Rokhsar D."/>
            <person name="Grimwood J."/>
            <person name="Schmutz J."/>
            <person name="Juenger T."/>
        </authorList>
    </citation>
    <scope>NUCLEOTIDE SEQUENCE [LARGE SCALE GENOMIC DNA]</scope>
    <source>
        <strain evidence="10">FIL2</strain>
    </source>
</reference>
<keyword evidence="4 7" id="KW-0863">Zinc-finger</keyword>
<dbReference type="Gramene" id="PAN04984">
    <property type="protein sequence ID" value="PAN04984"/>
    <property type="gene ID" value="PAHAL_1G106700"/>
</dbReference>
<dbReference type="GO" id="GO:0061630">
    <property type="term" value="F:ubiquitin protein ligase activity"/>
    <property type="evidence" value="ECO:0007669"/>
    <property type="project" value="UniProtKB-EC"/>
</dbReference>
<dbReference type="EC" id="2.3.2.27" evidence="2"/>
<evidence type="ECO:0000256" key="7">
    <source>
        <dbReference type="PROSITE-ProRule" id="PRU00175"/>
    </source>
</evidence>
<dbReference type="InterPro" id="IPR013083">
    <property type="entry name" value="Znf_RING/FYVE/PHD"/>
</dbReference>
<keyword evidence="8" id="KW-1133">Transmembrane helix</keyword>
<comment type="similarity">
    <text evidence="6">Belongs to the RING-type zinc finger family. ATL subfamily.</text>
</comment>
<dbReference type="EMBL" id="CM008046">
    <property type="protein sequence ID" value="PAN04984.1"/>
    <property type="molecule type" value="Genomic_DNA"/>
</dbReference>
<keyword evidence="3" id="KW-0479">Metal-binding</keyword>
<evidence type="ECO:0000256" key="3">
    <source>
        <dbReference type="ARBA" id="ARBA00022723"/>
    </source>
</evidence>
<feature type="transmembrane region" description="Helical" evidence="8">
    <location>
        <begin position="27"/>
        <end position="47"/>
    </location>
</feature>
<dbReference type="CDD" id="cd16461">
    <property type="entry name" value="RING-H2_EL5-like"/>
    <property type="match status" value="1"/>
</dbReference>
<dbReference type="PROSITE" id="PS50089">
    <property type="entry name" value="ZF_RING_2"/>
    <property type="match status" value="1"/>
</dbReference>
<evidence type="ECO:0000256" key="2">
    <source>
        <dbReference type="ARBA" id="ARBA00012483"/>
    </source>
</evidence>
<dbReference type="Pfam" id="PF13639">
    <property type="entry name" value="zf-RING_2"/>
    <property type="match status" value="1"/>
</dbReference>
<evidence type="ECO:0000313" key="10">
    <source>
        <dbReference type="EMBL" id="PAN04984.1"/>
    </source>
</evidence>
<keyword evidence="8" id="KW-0812">Transmembrane</keyword>
<dbReference type="Gene3D" id="3.30.40.10">
    <property type="entry name" value="Zinc/RING finger domain, C3HC4 (zinc finger)"/>
    <property type="match status" value="1"/>
</dbReference>
<accession>A0A2S3GMX5</accession>
<dbReference type="SMART" id="SM00184">
    <property type="entry name" value="RING"/>
    <property type="match status" value="1"/>
</dbReference>
<evidence type="ECO:0000259" key="9">
    <source>
        <dbReference type="PROSITE" id="PS50089"/>
    </source>
</evidence>
<proteinExistence type="inferred from homology"/>
<dbReference type="GO" id="GO:0008270">
    <property type="term" value="F:zinc ion binding"/>
    <property type="evidence" value="ECO:0007669"/>
    <property type="project" value="UniProtKB-KW"/>
</dbReference>
<dbReference type="PANTHER" id="PTHR14155:SF627">
    <property type="entry name" value="OS06G0192800 PROTEIN"/>
    <property type="match status" value="1"/>
</dbReference>
<keyword evidence="5" id="KW-0862">Zinc</keyword>
<gene>
    <name evidence="10" type="ORF">PAHAL_1G106700</name>
</gene>
<dbReference type="PANTHER" id="PTHR14155">
    <property type="entry name" value="RING FINGER DOMAIN-CONTAINING"/>
    <property type="match status" value="1"/>
</dbReference>
<evidence type="ECO:0000256" key="4">
    <source>
        <dbReference type="ARBA" id="ARBA00022771"/>
    </source>
</evidence>
<dbReference type="SUPFAM" id="SSF57850">
    <property type="entry name" value="RING/U-box"/>
    <property type="match status" value="1"/>
</dbReference>
<protein>
    <recommendedName>
        <fullName evidence="2">RING-type E3 ubiquitin transferase</fullName>
        <ecNumber evidence="2">2.3.2.27</ecNumber>
    </recommendedName>
</protein>
<comment type="catalytic activity">
    <reaction evidence="1">
        <text>S-ubiquitinyl-[E2 ubiquitin-conjugating enzyme]-L-cysteine + [acceptor protein]-L-lysine = [E2 ubiquitin-conjugating enzyme]-L-cysteine + N(6)-ubiquitinyl-[acceptor protein]-L-lysine.</text>
        <dbReference type="EC" id="2.3.2.27"/>
    </reaction>
</comment>
<organism evidence="10">
    <name type="scientific">Panicum hallii</name>
    <dbReference type="NCBI Taxonomy" id="206008"/>
    <lineage>
        <taxon>Eukaryota</taxon>
        <taxon>Viridiplantae</taxon>
        <taxon>Streptophyta</taxon>
        <taxon>Embryophyta</taxon>
        <taxon>Tracheophyta</taxon>
        <taxon>Spermatophyta</taxon>
        <taxon>Magnoliopsida</taxon>
        <taxon>Liliopsida</taxon>
        <taxon>Poales</taxon>
        <taxon>Poaceae</taxon>
        <taxon>PACMAD clade</taxon>
        <taxon>Panicoideae</taxon>
        <taxon>Panicodae</taxon>
        <taxon>Paniceae</taxon>
        <taxon>Panicinae</taxon>
        <taxon>Panicum</taxon>
        <taxon>Panicum sect. Panicum</taxon>
    </lineage>
</organism>
<feature type="transmembrane region" description="Helical" evidence="8">
    <location>
        <begin position="53"/>
        <end position="71"/>
    </location>
</feature>
<name>A0A2S3GMX5_9POAL</name>
<keyword evidence="8" id="KW-0472">Membrane</keyword>
<feature type="domain" description="RING-type" evidence="9">
    <location>
        <begin position="137"/>
        <end position="179"/>
    </location>
</feature>
<dbReference type="InterPro" id="IPR001841">
    <property type="entry name" value="Znf_RING"/>
</dbReference>
<evidence type="ECO:0000256" key="5">
    <source>
        <dbReference type="ARBA" id="ARBA00022833"/>
    </source>
</evidence>
<dbReference type="Proteomes" id="UP000243499">
    <property type="component" value="Chromosome 1"/>
</dbReference>
<evidence type="ECO:0000256" key="1">
    <source>
        <dbReference type="ARBA" id="ARBA00000900"/>
    </source>
</evidence>